<feature type="domain" description="Cellulose-binding Sde182 nucleoside hydrolase-like" evidence="1">
    <location>
        <begin position="15"/>
        <end position="333"/>
    </location>
</feature>
<name>A0A7D4U9C6_9MICO</name>
<dbReference type="EMBL" id="CP054038">
    <property type="protein sequence ID" value="QKJ20626.1"/>
    <property type="molecule type" value="Genomic_DNA"/>
</dbReference>
<dbReference type="InterPro" id="IPR013783">
    <property type="entry name" value="Ig-like_fold"/>
</dbReference>
<dbReference type="Gene3D" id="2.60.40.10">
    <property type="entry name" value="Immunoglobulins"/>
    <property type="match status" value="1"/>
</dbReference>
<evidence type="ECO:0000259" key="2">
    <source>
        <dbReference type="Pfam" id="PF21027"/>
    </source>
</evidence>
<dbReference type="Gene3D" id="3.90.245.10">
    <property type="entry name" value="Ribonucleoside hydrolase-like"/>
    <property type="match status" value="1"/>
</dbReference>
<dbReference type="InterPro" id="IPR048527">
    <property type="entry name" value="Sde182_C"/>
</dbReference>
<organism evidence="3 4">
    <name type="scientific">Microbacterium hominis</name>
    <dbReference type="NCBI Taxonomy" id="162426"/>
    <lineage>
        <taxon>Bacteria</taxon>
        <taxon>Bacillati</taxon>
        <taxon>Actinomycetota</taxon>
        <taxon>Actinomycetes</taxon>
        <taxon>Micrococcales</taxon>
        <taxon>Microbacteriaceae</taxon>
        <taxon>Microbacterium</taxon>
    </lineage>
</organism>
<evidence type="ECO:0000259" key="1">
    <source>
        <dbReference type="Pfam" id="PF07632"/>
    </source>
</evidence>
<accession>A0A7D4U9C6</accession>
<dbReference type="AlphaFoldDB" id="A0A7D4U9C6"/>
<reference evidence="3 4" key="1">
    <citation type="submission" date="2020-05" db="EMBL/GenBank/DDBJ databases">
        <title>Strain PA2F3 complete genome.</title>
        <authorList>
            <person name="Kim Y.-S."/>
            <person name="Kim S.-J."/>
            <person name="Jung H.-k."/>
            <person name="Kim S.-E."/>
            <person name="Kim K.-H."/>
        </authorList>
    </citation>
    <scope>NUCLEOTIDE SEQUENCE [LARGE SCALE GENOMIC DNA]</scope>
    <source>
        <strain evidence="3 4">PA2F3</strain>
    </source>
</reference>
<dbReference type="Pfam" id="PF07632">
    <property type="entry name" value="Sde182_NH-like"/>
    <property type="match status" value="1"/>
</dbReference>
<dbReference type="GO" id="GO:0016799">
    <property type="term" value="F:hydrolase activity, hydrolyzing N-glycosyl compounds"/>
    <property type="evidence" value="ECO:0007669"/>
    <property type="project" value="InterPro"/>
</dbReference>
<dbReference type="Pfam" id="PF21027">
    <property type="entry name" value="Sde0182_C"/>
    <property type="match status" value="1"/>
</dbReference>
<protein>
    <submittedName>
        <fullName evidence="3">DUF1593 domain-containing protein</fullName>
    </submittedName>
</protein>
<proteinExistence type="predicted"/>
<dbReference type="GO" id="GO:0005975">
    <property type="term" value="P:carbohydrate metabolic process"/>
    <property type="evidence" value="ECO:0007669"/>
    <property type="project" value="UniProtKB-ARBA"/>
</dbReference>
<evidence type="ECO:0000313" key="4">
    <source>
        <dbReference type="Proteomes" id="UP000502498"/>
    </source>
</evidence>
<dbReference type="InterPro" id="IPR036452">
    <property type="entry name" value="Ribo_hydro-like"/>
</dbReference>
<dbReference type="RefSeq" id="WP_172991051.1">
    <property type="nucleotide sequence ID" value="NZ_CP054038.1"/>
</dbReference>
<sequence>MTALHDRRTATVRPRTIVTADPELDDLNSMIRFLLYTNEVEVAGLVYASSRFHWRGDGRGTTFFLPDREYTEPQSSHRWADGERFIDDALDAYAQVHANLAVHDPRYPAPEALRALVRHGNVAFEGDISAESPGSQLIADVLLDDRTDPVFLQLWAGPSTVARALLSIEERYGGTPEWDRVHAAVSAKAVITKFASQDETYDGYILTRWPDIRVIEVATFTWGYTARLRVPEEDLPLLSASWMRENVTGVGPLGALYRVWGDGKQMVPGDTTDFFGLSGLTADELRAEGYKVWIDPQPAGEWISEGDTTNMLNLIVPSLRGHEHPSFGGWGGRSTPTAVGPDTWVIADTGFGGEGDERSVTRWFRLAQEDFAERLRWSVTPEFSDANHHPVLEVPADREVVPGEEVALAATVSDPDGDDVSCRWWVYREAGTCEADVTVHTDGAEAVVRVPDDARPGDSIHLIVEARDAAPRPLTSYGRVILTVR</sequence>
<evidence type="ECO:0000313" key="3">
    <source>
        <dbReference type="EMBL" id="QKJ20626.1"/>
    </source>
</evidence>
<feature type="domain" description="Cellulose-binding Sde182 C-terminal" evidence="2">
    <location>
        <begin position="406"/>
        <end position="484"/>
    </location>
</feature>
<dbReference type="InterPro" id="IPR011483">
    <property type="entry name" value="Sde182_NH-like"/>
</dbReference>
<dbReference type="Proteomes" id="UP000502498">
    <property type="component" value="Chromosome"/>
</dbReference>
<gene>
    <name evidence="3" type="ORF">HQM25_15560</name>
</gene>